<dbReference type="EMBL" id="JBBUTI010000012">
    <property type="protein sequence ID" value="MEK8047905.1"/>
    <property type="molecule type" value="Genomic_DNA"/>
</dbReference>
<comment type="caution">
    <text evidence="4">The sequence shown here is derived from an EMBL/GenBank/DDBJ whole genome shotgun (WGS) entry which is preliminary data.</text>
</comment>
<dbReference type="Proteomes" id="UP001379945">
    <property type="component" value="Unassembled WGS sequence"/>
</dbReference>
<sequence length="151" mass="16293">MSAFFYRPATPADIAECVRIRGLTRENAVSEERLRSLGITVASWSADVESGRLPGFICEAAGQMAGYCFGDKRTGEVVVLAMLPAFEGSGAGRNLLNLVVGQLRGFGHQRLFLGCSADPGCRSHGFYRHLGWRSTGSVDHFGDELLELLPG</sequence>
<reference evidence="4 5" key="1">
    <citation type="submission" date="2024-04" db="EMBL/GenBank/DDBJ databases">
        <title>Novel species of the genus Ideonella isolated from streams.</title>
        <authorList>
            <person name="Lu H."/>
        </authorList>
    </citation>
    <scope>NUCLEOTIDE SEQUENCE [LARGE SCALE GENOMIC DNA]</scope>
    <source>
        <strain evidence="4 5">LYT19W</strain>
    </source>
</reference>
<dbReference type="Gene3D" id="3.40.630.30">
    <property type="match status" value="1"/>
</dbReference>
<keyword evidence="1 4" id="KW-0808">Transferase</keyword>
<name>A0ABU9C7P7_9BURK</name>
<evidence type="ECO:0000313" key="4">
    <source>
        <dbReference type="EMBL" id="MEK8047905.1"/>
    </source>
</evidence>
<dbReference type="RefSeq" id="WP_341400215.1">
    <property type="nucleotide sequence ID" value="NZ_JBBUTI010000012.1"/>
</dbReference>
<dbReference type="EC" id="2.3.1.-" evidence="4"/>
<keyword evidence="5" id="KW-1185">Reference proteome</keyword>
<evidence type="ECO:0000256" key="2">
    <source>
        <dbReference type="ARBA" id="ARBA00023315"/>
    </source>
</evidence>
<dbReference type="InterPro" id="IPR050832">
    <property type="entry name" value="Bact_Acetyltransf"/>
</dbReference>
<accession>A0ABU9C7P7</accession>
<dbReference type="PANTHER" id="PTHR43877">
    <property type="entry name" value="AMINOALKYLPHOSPHONATE N-ACETYLTRANSFERASE-RELATED-RELATED"/>
    <property type="match status" value="1"/>
</dbReference>
<dbReference type="Pfam" id="PF00583">
    <property type="entry name" value="Acetyltransf_1"/>
    <property type="match status" value="1"/>
</dbReference>
<dbReference type="InterPro" id="IPR000182">
    <property type="entry name" value="GNAT_dom"/>
</dbReference>
<evidence type="ECO:0000259" key="3">
    <source>
        <dbReference type="PROSITE" id="PS51186"/>
    </source>
</evidence>
<keyword evidence="2 4" id="KW-0012">Acyltransferase</keyword>
<proteinExistence type="predicted"/>
<evidence type="ECO:0000256" key="1">
    <source>
        <dbReference type="ARBA" id="ARBA00022679"/>
    </source>
</evidence>
<dbReference type="CDD" id="cd04301">
    <property type="entry name" value="NAT_SF"/>
    <property type="match status" value="1"/>
</dbReference>
<dbReference type="GO" id="GO:0016746">
    <property type="term" value="F:acyltransferase activity"/>
    <property type="evidence" value="ECO:0007669"/>
    <property type="project" value="UniProtKB-KW"/>
</dbReference>
<organism evidence="4 5">
    <name type="scientific">Ideonella margarita</name>
    <dbReference type="NCBI Taxonomy" id="2984191"/>
    <lineage>
        <taxon>Bacteria</taxon>
        <taxon>Pseudomonadati</taxon>
        <taxon>Pseudomonadota</taxon>
        <taxon>Betaproteobacteria</taxon>
        <taxon>Burkholderiales</taxon>
        <taxon>Sphaerotilaceae</taxon>
        <taxon>Ideonella</taxon>
    </lineage>
</organism>
<dbReference type="PANTHER" id="PTHR43877:SF2">
    <property type="entry name" value="AMINOALKYLPHOSPHONATE N-ACETYLTRANSFERASE-RELATED"/>
    <property type="match status" value="1"/>
</dbReference>
<feature type="domain" description="N-acetyltransferase" evidence="3">
    <location>
        <begin position="4"/>
        <end position="151"/>
    </location>
</feature>
<dbReference type="PROSITE" id="PS51186">
    <property type="entry name" value="GNAT"/>
    <property type="match status" value="1"/>
</dbReference>
<dbReference type="InterPro" id="IPR016181">
    <property type="entry name" value="Acyl_CoA_acyltransferase"/>
</dbReference>
<gene>
    <name evidence="4" type="ORF">AACH00_16215</name>
</gene>
<evidence type="ECO:0000313" key="5">
    <source>
        <dbReference type="Proteomes" id="UP001379945"/>
    </source>
</evidence>
<dbReference type="SUPFAM" id="SSF55729">
    <property type="entry name" value="Acyl-CoA N-acyltransferases (Nat)"/>
    <property type="match status" value="1"/>
</dbReference>
<protein>
    <submittedName>
        <fullName evidence="4">GNAT family N-acetyltransferase</fullName>
        <ecNumber evidence="4">2.3.1.-</ecNumber>
    </submittedName>
</protein>